<dbReference type="Pfam" id="PF13542">
    <property type="entry name" value="HTH_Tnp_ISL3"/>
    <property type="match status" value="1"/>
</dbReference>
<feature type="domain" description="Transposase IS204/IS1001/IS1096/IS1165 helix-turn-helix" evidence="2">
    <location>
        <begin position="91"/>
        <end position="141"/>
    </location>
</feature>
<proteinExistence type="predicted"/>
<accession>A0A161W128</accession>
<dbReference type="OrthoDB" id="1919248at2"/>
<dbReference type="InterPro" id="IPR029261">
    <property type="entry name" value="Transposase_Znf"/>
</dbReference>
<sequence length="401" mass="47086">MPLDFNFIENLIGLQDIKVIFVNVNNGIVEIHAESKTHSVSCPKCNKTTYKVHDYRIQLYEHLPICDKTTILHLKIRRYICECDFNHPFDEAFSFIRKYQPHTIPFEEFIFKLTCKNTIKNVAELLGFSDNKVQRIFNHYAKIKIDTKEMGPFIFLGIDDIAKSKGHVYYTVIYNHETGDVAALIDGRTKESVVKYITKNFTKEQRESVLAVSLDMSKTYAAAVLECFPNAALVTDRFHISQAFHVAVDKARKHIQNKIRKEDGDKKKVFGIRWAFLKNHEDLKAEEEKLLEQVCSEYPMLRTCYELKEEFRTFFHITNIDEASVYIDYFTALVAESEIPELQSFCKTLNNWREYILNYYYFFISNGPTEGRNHKLKNIKRRGYGYRNIDNFRLRICSECA</sequence>
<name>A0A161W128_9CLOT</name>
<dbReference type="PANTHER" id="PTHR33498">
    <property type="entry name" value="TRANSPOSASE FOR INSERTION SEQUENCE ELEMENT IS1557"/>
    <property type="match status" value="1"/>
</dbReference>
<dbReference type="RefSeq" id="WP_066627175.1">
    <property type="nucleotide sequence ID" value="NZ_FQXL01000083.1"/>
</dbReference>
<dbReference type="InterPro" id="IPR047951">
    <property type="entry name" value="Transpos_ISL3"/>
</dbReference>
<dbReference type="EMBL" id="LWAE01000006">
    <property type="protein sequence ID" value="KZL89979.1"/>
    <property type="molecule type" value="Genomic_DNA"/>
</dbReference>
<dbReference type="AlphaFoldDB" id="A0A161W128"/>
<feature type="domain" description="Transposase IS204/IS1001/IS1096/IS1165 zinc-finger" evidence="3">
    <location>
        <begin position="40"/>
        <end position="83"/>
    </location>
</feature>
<dbReference type="NCBIfam" id="NF033550">
    <property type="entry name" value="transpos_ISL3"/>
    <property type="match status" value="1"/>
</dbReference>
<evidence type="ECO:0000313" key="6">
    <source>
        <dbReference type="Proteomes" id="UP000076603"/>
    </source>
</evidence>
<dbReference type="InterPro" id="IPR032877">
    <property type="entry name" value="Transposase_HTH"/>
</dbReference>
<comment type="caution">
    <text evidence="4">The sequence shown here is derived from an EMBL/GenBank/DDBJ whole genome shotgun (WGS) entry which is preliminary data.</text>
</comment>
<dbReference type="PATRIC" id="fig|1121326.3.peg.4526"/>
<evidence type="ECO:0000259" key="3">
    <source>
        <dbReference type="Pfam" id="PF14690"/>
    </source>
</evidence>
<reference evidence="4 6" key="1">
    <citation type="submission" date="2016-04" db="EMBL/GenBank/DDBJ databases">
        <title>Genome sequence of Clostridium magnum DSM 2767.</title>
        <authorList>
            <person name="Poehlein A."/>
            <person name="Uhlig R."/>
            <person name="Fischer R."/>
            <person name="Bahl H."/>
            <person name="Daniel R."/>
        </authorList>
    </citation>
    <scope>NUCLEOTIDE SEQUENCE [LARGE SCALE GENOMIC DNA]</scope>
    <source>
        <strain evidence="4 6">DSM 2767</strain>
    </source>
</reference>
<dbReference type="PANTHER" id="PTHR33498:SF1">
    <property type="entry name" value="TRANSPOSASE FOR INSERTION SEQUENCE ELEMENT IS1557"/>
    <property type="match status" value="1"/>
</dbReference>
<organism evidence="4 6">
    <name type="scientific">Clostridium magnum DSM 2767</name>
    <dbReference type="NCBI Taxonomy" id="1121326"/>
    <lineage>
        <taxon>Bacteria</taxon>
        <taxon>Bacillati</taxon>
        <taxon>Bacillota</taxon>
        <taxon>Clostridia</taxon>
        <taxon>Eubacteriales</taxon>
        <taxon>Clostridiaceae</taxon>
        <taxon>Clostridium</taxon>
    </lineage>
</organism>
<dbReference type="InterPro" id="IPR002560">
    <property type="entry name" value="Transposase_DDE"/>
</dbReference>
<dbReference type="Pfam" id="PF01610">
    <property type="entry name" value="DDE_Tnp_ISL3"/>
    <property type="match status" value="1"/>
</dbReference>
<protein>
    <submittedName>
        <fullName evidence="4">Transposase</fullName>
    </submittedName>
</protein>
<dbReference type="Pfam" id="PF14690">
    <property type="entry name" value="Zn_ribbon_ISL3"/>
    <property type="match status" value="1"/>
</dbReference>
<keyword evidence="6" id="KW-1185">Reference proteome</keyword>
<dbReference type="STRING" id="1121326.CLMAG_44630"/>
<feature type="domain" description="Transposase IS204/IS1001/IS1096/IS1165 DDE" evidence="1">
    <location>
        <begin position="156"/>
        <end position="396"/>
    </location>
</feature>
<gene>
    <name evidence="5" type="ORF">CLMAG_44630</name>
    <name evidence="4" type="ORF">CLMAG_57540</name>
</gene>
<evidence type="ECO:0000313" key="5">
    <source>
        <dbReference type="EMBL" id="KZL89979.1"/>
    </source>
</evidence>
<dbReference type="Proteomes" id="UP000076603">
    <property type="component" value="Unassembled WGS sequence"/>
</dbReference>
<evidence type="ECO:0000259" key="1">
    <source>
        <dbReference type="Pfam" id="PF01610"/>
    </source>
</evidence>
<evidence type="ECO:0000259" key="2">
    <source>
        <dbReference type="Pfam" id="PF13542"/>
    </source>
</evidence>
<dbReference type="EMBL" id="LWAE01000013">
    <property type="protein sequence ID" value="KZL88850.1"/>
    <property type="molecule type" value="Genomic_DNA"/>
</dbReference>
<evidence type="ECO:0000313" key="4">
    <source>
        <dbReference type="EMBL" id="KZL88850.1"/>
    </source>
</evidence>